<dbReference type="AlphaFoldDB" id="A0A7S2CJZ5"/>
<accession>A0A7S2CJZ5</accession>
<sequence>MGAKNAKPEILMEPFVFFTEWNLEDFDCLCAEIMDGPYHCGFTLENLKDLIIDDDVVNKLATVLSPGQPSSGKRVINSLSLLAGVCFICGMNEDAMLADIVHRIFMVFDFRLCGRLTFDEVTIALTSTLRALESISGHSVDSVGGFHITETTAERMTAVVFNGRDARKGCSATELLQWMINRFELPEDFTLHGVDVGEVLSKFRALL</sequence>
<gene>
    <name evidence="1" type="ORF">DSPE1174_LOCUS15351</name>
</gene>
<name>A0A7S2CJZ5_9STRA</name>
<proteinExistence type="predicted"/>
<evidence type="ECO:0000313" key="1">
    <source>
        <dbReference type="EMBL" id="CAD9428148.1"/>
    </source>
</evidence>
<organism evidence="1">
    <name type="scientific">Octactis speculum</name>
    <dbReference type="NCBI Taxonomy" id="3111310"/>
    <lineage>
        <taxon>Eukaryota</taxon>
        <taxon>Sar</taxon>
        <taxon>Stramenopiles</taxon>
        <taxon>Ochrophyta</taxon>
        <taxon>Dictyochophyceae</taxon>
        <taxon>Dictyochales</taxon>
        <taxon>Dictyochaceae</taxon>
        <taxon>Octactis</taxon>
    </lineage>
</organism>
<dbReference type="EMBL" id="HBGS01030100">
    <property type="protein sequence ID" value="CAD9428148.1"/>
    <property type="molecule type" value="Transcribed_RNA"/>
</dbReference>
<reference evidence="1" key="1">
    <citation type="submission" date="2021-01" db="EMBL/GenBank/DDBJ databases">
        <authorList>
            <person name="Corre E."/>
            <person name="Pelletier E."/>
            <person name="Niang G."/>
            <person name="Scheremetjew M."/>
            <person name="Finn R."/>
            <person name="Kale V."/>
            <person name="Holt S."/>
            <person name="Cochrane G."/>
            <person name="Meng A."/>
            <person name="Brown T."/>
            <person name="Cohen L."/>
        </authorList>
    </citation>
    <scope>NUCLEOTIDE SEQUENCE</scope>
    <source>
        <strain evidence="1">CCMP1381</strain>
    </source>
</reference>
<protein>
    <submittedName>
        <fullName evidence="1">Uncharacterized protein</fullName>
    </submittedName>
</protein>